<gene>
    <name evidence="2" type="ORF">DAEQUDRAFT_299410</name>
</gene>
<feature type="region of interest" description="Disordered" evidence="1">
    <location>
        <begin position="14"/>
        <end position="33"/>
    </location>
</feature>
<keyword evidence="3" id="KW-1185">Reference proteome</keyword>
<reference evidence="2 3" key="1">
    <citation type="journal article" date="2016" name="Mol. Biol. Evol.">
        <title>Comparative Genomics of Early-Diverging Mushroom-Forming Fungi Provides Insights into the Origins of Lignocellulose Decay Capabilities.</title>
        <authorList>
            <person name="Nagy L.G."/>
            <person name="Riley R."/>
            <person name="Tritt A."/>
            <person name="Adam C."/>
            <person name="Daum C."/>
            <person name="Floudas D."/>
            <person name="Sun H."/>
            <person name="Yadav J.S."/>
            <person name="Pangilinan J."/>
            <person name="Larsson K.H."/>
            <person name="Matsuura K."/>
            <person name="Barry K."/>
            <person name="Labutti K."/>
            <person name="Kuo R."/>
            <person name="Ohm R.A."/>
            <person name="Bhattacharya S.S."/>
            <person name="Shirouzu T."/>
            <person name="Yoshinaga Y."/>
            <person name="Martin F.M."/>
            <person name="Grigoriev I.V."/>
            <person name="Hibbett D.S."/>
        </authorList>
    </citation>
    <scope>NUCLEOTIDE SEQUENCE [LARGE SCALE GENOMIC DNA]</scope>
    <source>
        <strain evidence="2 3">L-15889</strain>
    </source>
</reference>
<proteinExistence type="predicted"/>
<sequence>MSAINKLLCRVNSGSENSSAEARAMSASQQKPEEQLKAFIAEDPNSRYTFDGERGAPQSEICREGKEQSRKCITLMMQSTAMFSAMQAQGFFCALPMEPGRTHIECRRIPQS</sequence>
<dbReference type="AlphaFoldDB" id="A0A165Q5B4"/>
<organism evidence="2 3">
    <name type="scientific">Daedalea quercina L-15889</name>
    <dbReference type="NCBI Taxonomy" id="1314783"/>
    <lineage>
        <taxon>Eukaryota</taxon>
        <taxon>Fungi</taxon>
        <taxon>Dikarya</taxon>
        <taxon>Basidiomycota</taxon>
        <taxon>Agaricomycotina</taxon>
        <taxon>Agaricomycetes</taxon>
        <taxon>Polyporales</taxon>
        <taxon>Fomitopsis</taxon>
    </lineage>
</organism>
<evidence type="ECO:0000313" key="2">
    <source>
        <dbReference type="EMBL" id="KZT69019.1"/>
    </source>
</evidence>
<evidence type="ECO:0000313" key="3">
    <source>
        <dbReference type="Proteomes" id="UP000076727"/>
    </source>
</evidence>
<dbReference type="EMBL" id="KV429061">
    <property type="protein sequence ID" value="KZT69019.1"/>
    <property type="molecule type" value="Genomic_DNA"/>
</dbReference>
<protein>
    <submittedName>
        <fullName evidence="2">Uncharacterized protein</fullName>
    </submittedName>
</protein>
<dbReference type="OrthoDB" id="5277092at2759"/>
<feature type="compositionally biased region" description="Polar residues" evidence="1">
    <location>
        <begin position="14"/>
        <end position="30"/>
    </location>
</feature>
<evidence type="ECO:0000256" key="1">
    <source>
        <dbReference type="SAM" id="MobiDB-lite"/>
    </source>
</evidence>
<dbReference type="Proteomes" id="UP000076727">
    <property type="component" value="Unassembled WGS sequence"/>
</dbReference>
<name>A0A165Q5B4_9APHY</name>
<accession>A0A165Q5B4</accession>